<feature type="signal peptide" evidence="1">
    <location>
        <begin position="1"/>
        <end position="20"/>
    </location>
</feature>
<protein>
    <recommendedName>
        <fullName evidence="4">4Fe-4S ferredoxin-type domain-containing protein</fullName>
    </recommendedName>
</protein>
<gene>
    <name evidence="2" type="ORF">ACFOOI_16055</name>
</gene>
<keyword evidence="3" id="KW-1185">Reference proteome</keyword>
<comment type="caution">
    <text evidence="2">The sequence shown here is derived from an EMBL/GenBank/DDBJ whole genome shotgun (WGS) entry which is preliminary data.</text>
</comment>
<accession>A0ABV7YYV9</accession>
<dbReference type="EMBL" id="JBHRYQ010000001">
    <property type="protein sequence ID" value="MFC3812175.1"/>
    <property type="molecule type" value="Genomic_DNA"/>
</dbReference>
<evidence type="ECO:0008006" key="4">
    <source>
        <dbReference type="Google" id="ProtNLM"/>
    </source>
</evidence>
<dbReference type="Proteomes" id="UP001595616">
    <property type="component" value="Unassembled WGS sequence"/>
</dbReference>
<keyword evidence="1" id="KW-0732">Signal</keyword>
<feature type="chain" id="PRO_5047420763" description="4Fe-4S ferredoxin-type domain-containing protein" evidence="1">
    <location>
        <begin position="21"/>
        <end position="322"/>
    </location>
</feature>
<reference evidence="3" key="1">
    <citation type="journal article" date="2019" name="Int. J. Syst. Evol. Microbiol.">
        <title>The Global Catalogue of Microorganisms (GCM) 10K type strain sequencing project: providing services to taxonomists for standard genome sequencing and annotation.</title>
        <authorList>
            <consortium name="The Broad Institute Genomics Platform"/>
            <consortium name="The Broad Institute Genome Sequencing Center for Infectious Disease"/>
            <person name="Wu L."/>
            <person name="Ma J."/>
        </authorList>
    </citation>
    <scope>NUCLEOTIDE SEQUENCE [LARGE SCALE GENOMIC DNA]</scope>
    <source>
        <strain evidence="3">CECT 7956</strain>
    </source>
</reference>
<evidence type="ECO:0000256" key="1">
    <source>
        <dbReference type="SAM" id="SignalP"/>
    </source>
</evidence>
<evidence type="ECO:0000313" key="3">
    <source>
        <dbReference type="Proteomes" id="UP001595616"/>
    </source>
</evidence>
<sequence>MKAKIILLSLFLGIQNQAFSQNSTLTPQGVMFPQMTTVQINALTGQAKGTMVFDNSLNLMKYWDGTTWQSVTNSGSGGAWQSSGINQFSTNLGNVGIGTNTPTNKLSVQTVNDSYGMIHSSGGIELGTYVGGSAGWIGTKSNNSLVIHTNNGQNQSIVLPTGQWGIGTSNPSPTAQLEVYSINKGFLPPRLTLTASDSPNPIASTPSDGTIVYNNNATALSGVGLYMWKGIGWVKVTTETCPAAYTNCNNNCVNLNSDNNNCNACGTVCPGQLTCINGSCGCPVGYVKCGNNCVLTSNDQNNCGGCGNVCPTGKVCVNGSCQ</sequence>
<evidence type="ECO:0000313" key="2">
    <source>
        <dbReference type="EMBL" id="MFC3812175.1"/>
    </source>
</evidence>
<organism evidence="2 3">
    <name type="scientific">Lacihabitans lacunae</name>
    <dbReference type="NCBI Taxonomy" id="1028214"/>
    <lineage>
        <taxon>Bacteria</taxon>
        <taxon>Pseudomonadati</taxon>
        <taxon>Bacteroidota</taxon>
        <taxon>Cytophagia</taxon>
        <taxon>Cytophagales</taxon>
        <taxon>Leadbetterellaceae</taxon>
        <taxon>Lacihabitans</taxon>
    </lineage>
</organism>
<name>A0ABV7YYV9_9BACT</name>
<dbReference type="RefSeq" id="WP_379839042.1">
    <property type="nucleotide sequence ID" value="NZ_JBHRYQ010000001.1"/>
</dbReference>
<proteinExistence type="predicted"/>